<dbReference type="RefSeq" id="WP_187724162.1">
    <property type="nucleotide sequence ID" value="NZ_CP060783.1"/>
</dbReference>
<dbReference type="InterPro" id="IPR001753">
    <property type="entry name" value="Enoyl-CoA_hydra/iso"/>
</dbReference>
<evidence type="ECO:0000313" key="4">
    <source>
        <dbReference type="Proteomes" id="UP000516028"/>
    </source>
</evidence>
<dbReference type="PANTHER" id="PTHR11941">
    <property type="entry name" value="ENOYL-COA HYDRATASE-RELATED"/>
    <property type="match status" value="1"/>
</dbReference>
<dbReference type="Gene3D" id="3.90.226.10">
    <property type="entry name" value="2-enoyl-CoA Hydratase, Chain A, domain 1"/>
    <property type="match status" value="1"/>
</dbReference>
<dbReference type="SUPFAM" id="SSF52096">
    <property type="entry name" value="ClpP/crotonase"/>
    <property type="match status" value="1"/>
</dbReference>
<dbReference type="GO" id="GO:0016829">
    <property type="term" value="F:lyase activity"/>
    <property type="evidence" value="ECO:0007669"/>
    <property type="project" value="UniProtKB-KW"/>
</dbReference>
<dbReference type="InterPro" id="IPR014748">
    <property type="entry name" value="Enoyl-CoA_hydra_C"/>
</dbReference>
<sequence>MSEAPVLLSFDADVGIGTITLNRPRALNALNRELSIALREAICRVEHDQAVRAVVIQGAGNHFMAGGDVRAFHETLVETETVRKLYFEHFIAEVHDTITRIRRMEKPVVASVRGAVAGFGLSLMNSCDLAIAADDAYFTMAYRNIGASPDGGGTYTLPRLVGTKRAMEIALLSERFDAERALELGLINRVVPASALVEATRSWALHLAAGPTRALGRTKQLINESLAQSLSNQLLAEQDAFSACSADKDFAQGLSAFFEKRSPIFSGS</sequence>
<dbReference type="EMBL" id="CP060783">
    <property type="protein sequence ID" value="QNP48566.1"/>
    <property type="molecule type" value="Genomic_DNA"/>
</dbReference>
<gene>
    <name evidence="3" type="ORF">H9K75_22160</name>
</gene>
<keyword evidence="2" id="KW-0456">Lyase</keyword>
<accession>A0A7H0GJV0</accession>
<dbReference type="AlphaFoldDB" id="A0A7H0GJV0"/>
<evidence type="ECO:0000256" key="1">
    <source>
        <dbReference type="ARBA" id="ARBA00005254"/>
    </source>
</evidence>
<dbReference type="CDD" id="cd06558">
    <property type="entry name" value="crotonase-like"/>
    <property type="match status" value="1"/>
</dbReference>
<dbReference type="Proteomes" id="UP000516028">
    <property type="component" value="Chromosome"/>
</dbReference>
<dbReference type="KEGG" id="daer:H9K75_22160"/>
<dbReference type="InterPro" id="IPR029045">
    <property type="entry name" value="ClpP/crotonase-like_dom_sf"/>
</dbReference>
<proteinExistence type="inferred from homology"/>
<comment type="similarity">
    <text evidence="1">Belongs to the enoyl-CoA hydratase/isomerase family.</text>
</comment>
<dbReference type="Pfam" id="PF00378">
    <property type="entry name" value="ECH_1"/>
    <property type="match status" value="1"/>
</dbReference>
<dbReference type="PANTHER" id="PTHR11941:SF133">
    <property type="entry name" value="1,2-EPOXYPHENYLACETYL-COA ISOMERASE"/>
    <property type="match status" value="1"/>
</dbReference>
<dbReference type="Gene3D" id="1.10.12.10">
    <property type="entry name" value="Lyase 2-enoyl-coa Hydratase, Chain A, domain 2"/>
    <property type="match status" value="1"/>
</dbReference>
<name>A0A7H0GJV0_9BURK</name>
<evidence type="ECO:0000256" key="2">
    <source>
        <dbReference type="ARBA" id="ARBA00023239"/>
    </source>
</evidence>
<organism evidence="3 4">
    <name type="scientific">Diaphorobacter aerolatus</name>
    <dbReference type="NCBI Taxonomy" id="1288495"/>
    <lineage>
        <taxon>Bacteria</taxon>
        <taxon>Pseudomonadati</taxon>
        <taxon>Pseudomonadota</taxon>
        <taxon>Betaproteobacteria</taxon>
        <taxon>Burkholderiales</taxon>
        <taxon>Comamonadaceae</taxon>
        <taxon>Diaphorobacter</taxon>
    </lineage>
</organism>
<protein>
    <submittedName>
        <fullName evidence="3">Enoyl-CoA hydratase</fullName>
    </submittedName>
</protein>
<reference evidence="3 4" key="1">
    <citation type="submission" date="2020-08" db="EMBL/GenBank/DDBJ databases">
        <title>Genome sequence of Diaphorobacter aerolatus KACC 16536T.</title>
        <authorList>
            <person name="Hyun D.-W."/>
            <person name="Bae J.-W."/>
        </authorList>
    </citation>
    <scope>NUCLEOTIDE SEQUENCE [LARGE SCALE GENOMIC DNA]</scope>
    <source>
        <strain evidence="3 4">KACC 16536</strain>
    </source>
</reference>
<dbReference type="GO" id="GO:0006635">
    <property type="term" value="P:fatty acid beta-oxidation"/>
    <property type="evidence" value="ECO:0007669"/>
    <property type="project" value="TreeGrafter"/>
</dbReference>
<evidence type="ECO:0000313" key="3">
    <source>
        <dbReference type="EMBL" id="QNP48566.1"/>
    </source>
</evidence>
<keyword evidence="4" id="KW-1185">Reference proteome</keyword>